<keyword evidence="3" id="KW-1185">Reference proteome</keyword>
<evidence type="ECO:0000313" key="2">
    <source>
        <dbReference type="EMBL" id="VDN49864.1"/>
    </source>
</evidence>
<feature type="coiled-coil region" evidence="1">
    <location>
        <begin position="45"/>
        <end position="72"/>
    </location>
</feature>
<reference evidence="2 3" key="1">
    <citation type="submission" date="2018-11" db="EMBL/GenBank/DDBJ databases">
        <authorList>
            <consortium name="Pathogen Informatics"/>
        </authorList>
    </citation>
    <scope>NUCLEOTIDE SEQUENCE [LARGE SCALE GENOMIC DNA]</scope>
</reference>
<organism evidence="2 3">
    <name type="scientific">Dibothriocephalus latus</name>
    <name type="common">Fish tapeworm</name>
    <name type="synonym">Diphyllobothrium latum</name>
    <dbReference type="NCBI Taxonomy" id="60516"/>
    <lineage>
        <taxon>Eukaryota</taxon>
        <taxon>Metazoa</taxon>
        <taxon>Spiralia</taxon>
        <taxon>Lophotrochozoa</taxon>
        <taxon>Platyhelminthes</taxon>
        <taxon>Cestoda</taxon>
        <taxon>Eucestoda</taxon>
        <taxon>Diphyllobothriidea</taxon>
        <taxon>Diphyllobothriidae</taxon>
        <taxon>Dibothriocephalus</taxon>
    </lineage>
</organism>
<evidence type="ECO:0000256" key="1">
    <source>
        <dbReference type="SAM" id="Coils"/>
    </source>
</evidence>
<dbReference type="AlphaFoldDB" id="A0A3P7P373"/>
<dbReference type="Proteomes" id="UP000281553">
    <property type="component" value="Unassembled WGS sequence"/>
</dbReference>
<name>A0A3P7P373_DIBLA</name>
<sequence>MAYLYYRIETFPMDASLLLSSTARRSGNHLSTSATAMCGPEFKEIASTLARLSELSDRVEQLTESIKSMSAAGSALGAQEGRA</sequence>
<keyword evidence="1" id="KW-0175">Coiled coil</keyword>
<dbReference type="EMBL" id="UYRU01125775">
    <property type="protein sequence ID" value="VDN49864.1"/>
    <property type="molecule type" value="Genomic_DNA"/>
</dbReference>
<proteinExistence type="predicted"/>
<accession>A0A3P7P373</accession>
<protein>
    <submittedName>
        <fullName evidence="2">Uncharacterized protein</fullName>
    </submittedName>
</protein>
<gene>
    <name evidence="2" type="ORF">DILT_LOCUS19916</name>
</gene>
<evidence type="ECO:0000313" key="3">
    <source>
        <dbReference type="Proteomes" id="UP000281553"/>
    </source>
</evidence>